<dbReference type="PANTHER" id="PTHR33204:SF29">
    <property type="entry name" value="TRANSCRIPTIONAL REGULATOR"/>
    <property type="match status" value="1"/>
</dbReference>
<dbReference type="OrthoDB" id="8231503at2"/>
<dbReference type="InterPro" id="IPR002577">
    <property type="entry name" value="HTH_HxlR"/>
</dbReference>
<evidence type="ECO:0000256" key="2">
    <source>
        <dbReference type="ARBA" id="ARBA00023125"/>
    </source>
</evidence>
<dbReference type="RefSeq" id="WP_089828865.1">
    <property type="nucleotide sequence ID" value="NZ_FNBN01000001.1"/>
</dbReference>
<accession>A0A1G7I733</accession>
<gene>
    <name evidence="5" type="ORF">SAMN04488121_101742</name>
</gene>
<protein>
    <submittedName>
        <fullName evidence="5">DNA-binding transcriptional regulator, HxlR family</fullName>
    </submittedName>
</protein>
<sequence length="140" mass="15908">MYERKTPLTIDCGLHLTKEVLNGKWKPALLNAISMDVKRPSEMLRLFPGATRRVLNVQLKELEGHGIVEKKTYPQLPPKVEYSLTEIGWSLMPIIDAMNQWGDANRSFLETVITQSPKIGETSKSVCQMYRRIVVVPKIG</sequence>
<evidence type="ECO:0000313" key="5">
    <source>
        <dbReference type="EMBL" id="SDF08495.1"/>
    </source>
</evidence>
<dbReference type="GO" id="GO:0003677">
    <property type="term" value="F:DNA binding"/>
    <property type="evidence" value="ECO:0007669"/>
    <property type="project" value="UniProtKB-KW"/>
</dbReference>
<dbReference type="Proteomes" id="UP000199045">
    <property type="component" value="Unassembled WGS sequence"/>
</dbReference>
<dbReference type="Gene3D" id="1.10.10.10">
    <property type="entry name" value="Winged helix-like DNA-binding domain superfamily/Winged helix DNA-binding domain"/>
    <property type="match status" value="1"/>
</dbReference>
<evidence type="ECO:0000259" key="4">
    <source>
        <dbReference type="PROSITE" id="PS51118"/>
    </source>
</evidence>
<name>A0A1G7I733_CHIFI</name>
<feature type="domain" description="HTH hxlR-type" evidence="4">
    <location>
        <begin position="12"/>
        <end position="110"/>
    </location>
</feature>
<dbReference type="Pfam" id="PF01638">
    <property type="entry name" value="HxlR"/>
    <property type="match status" value="1"/>
</dbReference>
<dbReference type="EMBL" id="FNBN01000001">
    <property type="protein sequence ID" value="SDF08495.1"/>
    <property type="molecule type" value="Genomic_DNA"/>
</dbReference>
<dbReference type="PANTHER" id="PTHR33204">
    <property type="entry name" value="TRANSCRIPTIONAL REGULATOR, MARR FAMILY"/>
    <property type="match status" value="1"/>
</dbReference>
<evidence type="ECO:0000256" key="1">
    <source>
        <dbReference type="ARBA" id="ARBA00023015"/>
    </source>
</evidence>
<dbReference type="PROSITE" id="PS51118">
    <property type="entry name" value="HTH_HXLR"/>
    <property type="match status" value="1"/>
</dbReference>
<dbReference type="STRING" id="104663.SAMN04488121_101742"/>
<reference evidence="5 6" key="1">
    <citation type="submission" date="2016-10" db="EMBL/GenBank/DDBJ databases">
        <authorList>
            <person name="de Groot N.N."/>
        </authorList>
    </citation>
    <scope>NUCLEOTIDE SEQUENCE [LARGE SCALE GENOMIC DNA]</scope>
    <source>
        <strain evidence="5 6">DSM 527</strain>
    </source>
</reference>
<dbReference type="InterPro" id="IPR036390">
    <property type="entry name" value="WH_DNA-bd_sf"/>
</dbReference>
<evidence type="ECO:0000256" key="3">
    <source>
        <dbReference type="ARBA" id="ARBA00023163"/>
    </source>
</evidence>
<dbReference type="InterPro" id="IPR036388">
    <property type="entry name" value="WH-like_DNA-bd_sf"/>
</dbReference>
<keyword evidence="3" id="KW-0804">Transcription</keyword>
<dbReference type="SUPFAM" id="SSF46785">
    <property type="entry name" value="Winged helix' DNA-binding domain"/>
    <property type="match status" value="1"/>
</dbReference>
<evidence type="ECO:0000313" key="6">
    <source>
        <dbReference type="Proteomes" id="UP000199045"/>
    </source>
</evidence>
<organism evidence="5 6">
    <name type="scientific">Chitinophaga filiformis</name>
    <name type="common">Myxococcus filiformis</name>
    <name type="synonym">Flexibacter filiformis</name>
    <dbReference type="NCBI Taxonomy" id="104663"/>
    <lineage>
        <taxon>Bacteria</taxon>
        <taxon>Pseudomonadati</taxon>
        <taxon>Bacteroidota</taxon>
        <taxon>Chitinophagia</taxon>
        <taxon>Chitinophagales</taxon>
        <taxon>Chitinophagaceae</taxon>
        <taxon>Chitinophaga</taxon>
    </lineage>
</organism>
<keyword evidence="1" id="KW-0805">Transcription regulation</keyword>
<keyword evidence="2 5" id="KW-0238">DNA-binding</keyword>
<dbReference type="AlphaFoldDB" id="A0A1G7I733"/>
<proteinExistence type="predicted"/>